<evidence type="ECO:0000259" key="4">
    <source>
        <dbReference type="Pfam" id="PF00080"/>
    </source>
</evidence>
<comment type="caution">
    <text evidence="5">The sequence shown here is derived from an EMBL/GenBank/DDBJ whole genome shotgun (WGS) entry which is preliminary data.</text>
</comment>
<dbReference type="PANTHER" id="PTHR10003">
    <property type="entry name" value="SUPEROXIDE DISMUTASE CU-ZN -RELATED"/>
    <property type="match status" value="1"/>
</dbReference>
<comment type="similarity">
    <text evidence="1">Belongs to the Cu-Zn superoxide dismutase family.</text>
</comment>
<name>A0A926QL28_9BACL</name>
<keyword evidence="6" id="KW-1185">Reference proteome</keyword>
<reference evidence="5" key="1">
    <citation type="submission" date="2020-09" db="EMBL/GenBank/DDBJ databases">
        <title>Draft Genome Sequence of Paenibacillus sp. WST5.</title>
        <authorList>
            <person name="Bao Z."/>
        </authorList>
    </citation>
    <scope>NUCLEOTIDE SEQUENCE</scope>
    <source>
        <strain evidence="5">WST5</strain>
    </source>
</reference>
<dbReference type="AlphaFoldDB" id="A0A926QL28"/>
<organism evidence="5 6">
    <name type="scientific">Paenibacillus sedimenti</name>
    <dbReference type="NCBI Taxonomy" id="2770274"/>
    <lineage>
        <taxon>Bacteria</taxon>
        <taxon>Bacillati</taxon>
        <taxon>Bacillota</taxon>
        <taxon>Bacilli</taxon>
        <taxon>Bacillales</taxon>
        <taxon>Paenibacillaceae</taxon>
        <taxon>Paenibacillus</taxon>
    </lineage>
</organism>
<evidence type="ECO:0000313" key="5">
    <source>
        <dbReference type="EMBL" id="MBD0382137.1"/>
    </source>
</evidence>
<keyword evidence="3" id="KW-0732">Signal</keyword>
<feature type="signal peptide" evidence="3">
    <location>
        <begin position="1"/>
        <end position="28"/>
    </location>
</feature>
<dbReference type="Gene3D" id="2.60.40.200">
    <property type="entry name" value="Superoxide dismutase, copper/zinc binding domain"/>
    <property type="match status" value="1"/>
</dbReference>
<feature type="chain" id="PRO_5037345171" evidence="3">
    <location>
        <begin position="29"/>
        <end position="245"/>
    </location>
</feature>
<evidence type="ECO:0000313" key="6">
    <source>
        <dbReference type="Proteomes" id="UP000650466"/>
    </source>
</evidence>
<dbReference type="GO" id="GO:0005507">
    <property type="term" value="F:copper ion binding"/>
    <property type="evidence" value="ECO:0007669"/>
    <property type="project" value="InterPro"/>
</dbReference>
<protein>
    <submittedName>
        <fullName evidence="5">Superoxide dismutase family protein</fullName>
    </submittedName>
</protein>
<dbReference type="GO" id="GO:0006801">
    <property type="term" value="P:superoxide metabolic process"/>
    <property type="evidence" value="ECO:0007669"/>
    <property type="project" value="InterPro"/>
</dbReference>
<dbReference type="Proteomes" id="UP000650466">
    <property type="component" value="Unassembled WGS sequence"/>
</dbReference>
<gene>
    <name evidence="5" type="ORF">ICC18_18625</name>
</gene>
<feature type="region of interest" description="Disordered" evidence="2">
    <location>
        <begin position="223"/>
        <end position="245"/>
    </location>
</feature>
<dbReference type="InterPro" id="IPR036423">
    <property type="entry name" value="SOD-like_Cu/Zn_dom_sf"/>
</dbReference>
<dbReference type="SUPFAM" id="SSF49329">
    <property type="entry name" value="Cu,Zn superoxide dismutase-like"/>
    <property type="match status" value="1"/>
</dbReference>
<dbReference type="InterPro" id="IPR024134">
    <property type="entry name" value="SOD_Cu/Zn_/chaperone"/>
</dbReference>
<dbReference type="EMBL" id="JACVVD010000006">
    <property type="protein sequence ID" value="MBD0382137.1"/>
    <property type="molecule type" value="Genomic_DNA"/>
</dbReference>
<evidence type="ECO:0000256" key="2">
    <source>
        <dbReference type="SAM" id="MobiDB-lite"/>
    </source>
</evidence>
<proteinExistence type="inferred from homology"/>
<dbReference type="PRINTS" id="PR00068">
    <property type="entry name" value="CUZNDISMTASE"/>
</dbReference>
<evidence type="ECO:0000256" key="1">
    <source>
        <dbReference type="ARBA" id="ARBA00010457"/>
    </source>
</evidence>
<accession>A0A926QL28</accession>
<feature type="compositionally biased region" description="Basic and acidic residues" evidence="2">
    <location>
        <begin position="223"/>
        <end position="236"/>
    </location>
</feature>
<dbReference type="CDD" id="cd00305">
    <property type="entry name" value="Cu-Zn_Superoxide_Dismutase"/>
    <property type="match status" value="1"/>
</dbReference>
<dbReference type="RefSeq" id="WP_188175920.1">
    <property type="nucleotide sequence ID" value="NZ_JACVVD010000006.1"/>
</dbReference>
<dbReference type="Pfam" id="PF00080">
    <property type="entry name" value="Sod_Cu"/>
    <property type="match status" value="1"/>
</dbReference>
<feature type="domain" description="Superoxide dismutase copper/zinc binding" evidence="4">
    <location>
        <begin position="125"/>
        <end position="243"/>
    </location>
</feature>
<dbReference type="InterPro" id="IPR001424">
    <property type="entry name" value="SOD_Cu_Zn_dom"/>
</dbReference>
<sequence>MARKTFSSKTVAAAFLGGALFFSGISYAATSTHLEVSLDRLNFFIEGQDKTSADGKFDNGSSKVPESIVYDGTTYIPLRMAANMIGQPIFWDGLSRSISMGNPYVVLYDAKGNRIGHAVLSPINGAVKMTLSVSNLTPGKHGIHIHEKAFGGFDFKTAGGHFNPENKKHGHANPEGHHVGDIENLDVGENGKAELTYDIEGASLDPNSKYSILGRSIIIHAKEDDGKTDPSGDSGDRIAGGIIPQ</sequence>
<evidence type="ECO:0000256" key="3">
    <source>
        <dbReference type="SAM" id="SignalP"/>
    </source>
</evidence>